<evidence type="ECO:0000256" key="2">
    <source>
        <dbReference type="ARBA" id="ARBA00022690"/>
    </source>
</evidence>
<dbReference type="GeneID" id="100822601"/>
<dbReference type="PANTHER" id="PTHR47373:SF2">
    <property type="entry name" value="CYSTEINE PROTEINASE INHIBITOR 10"/>
    <property type="match status" value="1"/>
</dbReference>
<dbReference type="InterPro" id="IPR000010">
    <property type="entry name" value="Cystatin_dom"/>
</dbReference>
<dbReference type="CDD" id="cd00042">
    <property type="entry name" value="CY"/>
    <property type="match status" value="1"/>
</dbReference>
<reference evidence="8" key="3">
    <citation type="submission" date="2018-08" db="UniProtKB">
        <authorList>
            <consortium name="EnsemblPlants"/>
        </authorList>
    </citation>
    <scope>IDENTIFICATION</scope>
    <source>
        <strain evidence="8">cv. Bd21</strain>
    </source>
</reference>
<dbReference type="Gramene" id="KQJ82147">
    <property type="protein sequence ID" value="KQJ82147"/>
    <property type="gene ID" value="BRADI_5g06660v3"/>
</dbReference>
<keyword evidence="5" id="KW-0732">Signal</keyword>
<dbReference type="FunCoup" id="I1IWU4">
    <property type="interactions" value="104"/>
</dbReference>
<evidence type="ECO:0000313" key="7">
    <source>
        <dbReference type="EMBL" id="KQJ82147.1"/>
    </source>
</evidence>
<evidence type="ECO:0000256" key="1">
    <source>
        <dbReference type="ARBA" id="ARBA00007233"/>
    </source>
</evidence>
<dbReference type="OrthoDB" id="1908104at2759"/>
<organism evidence="8">
    <name type="scientific">Brachypodium distachyon</name>
    <name type="common">Purple false brome</name>
    <name type="synonym">Trachynia distachya</name>
    <dbReference type="NCBI Taxonomy" id="15368"/>
    <lineage>
        <taxon>Eukaryota</taxon>
        <taxon>Viridiplantae</taxon>
        <taxon>Streptophyta</taxon>
        <taxon>Embryophyta</taxon>
        <taxon>Tracheophyta</taxon>
        <taxon>Spermatophyta</taxon>
        <taxon>Magnoliopsida</taxon>
        <taxon>Liliopsida</taxon>
        <taxon>Poales</taxon>
        <taxon>Poaceae</taxon>
        <taxon>BOP clade</taxon>
        <taxon>Pooideae</taxon>
        <taxon>Stipodae</taxon>
        <taxon>Brachypodieae</taxon>
        <taxon>Brachypodium</taxon>
    </lineage>
</organism>
<reference evidence="7" key="2">
    <citation type="submission" date="2017-06" db="EMBL/GenBank/DDBJ databases">
        <title>WGS assembly of Brachypodium distachyon.</title>
        <authorList>
            <consortium name="The International Brachypodium Initiative"/>
            <person name="Lucas S."/>
            <person name="Harmon-Smith M."/>
            <person name="Lail K."/>
            <person name="Tice H."/>
            <person name="Grimwood J."/>
            <person name="Bruce D."/>
            <person name="Barry K."/>
            <person name="Shu S."/>
            <person name="Lindquist E."/>
            <person name="Wang M."/>
            <person name="Pitluck S."/>
            <person name="Vogel J.P."/>
            <person name="Garvin D.F."/>
            <person name="Mockler T.C."/>
            <person name="Schmutz J."/>
            <person name="Rokhsar D."/>
            <person name="Bevan M.W."/>
        </authorList>
    </citation>
    <scope>NUCLEOTIDE SEQUENCE</scope>
    <source>
        <strain evidence="7">Bd21</strain>
    </source>
</reference>
<dbReference type="Proteomes" id="UP000008810">
    <property type="component" value="Chromosome 5"/>
</dbReference>
<proteinExistence type="inferred from homology"/>
<comment type="similarity">
    <text evidence="1">Belongs to the cystatin family. Phytocystatin subfamily.</text>
</comment>
<dbReference type="EMBL" id="CM000884">
    <property type="protein sequence ID" value="KQJ82147.1"/>
    <property type="molecule type" value="Genomic_DNA"/>
</dbReference>
<dbReference type="MEROPS" id="I25.057"/>
<dbReference type="GO" id="GO:0004869">
    <property type="term" value="F:cysteine-type endopeptidase inhibitor activity"/>
    <property type="evidence" value="ECO:0007669"/>
    <property type="project" value="UniProtKB-KW"/>
</dbReference>
<name>I1IWU4_BRADI</name>
<accession>I1IWU4</accession>
<gene>
    <name evidence="8" type="primary">LOC100822601</name>
    <name evidence="7" type="ORF">BRADI_5g06660v3</name>
</gene>
<evidence type="ECO:0000256" key="4">
    <source>
        <dbReference type="ARBA" id="ARBA00022821"/>
    </source>
</evidence>
<keyword evidence="2" id="KW-0646">Protease inhibitor</keyword>
<dbReference type="Gene3D" id="3.10.450.10">
    <property type="match status" value="1"/>
</dbReference>
<dbReference type="eggNOG" id="ENOG502S4YZ">
    <property type="taxonomic scope" value="Eukaryota"/>
</dbReference>
<dbReference type="InterPro" id="IPR046350">
    <property type="entry name" value="Cystatin_sf"/>
</dbReference>
<dbReference type="PANTHER" id="PTHR47373">
    <property type="entry name" value="CYSTEINE PROTEINASE INHIBITOR 2"/>
    <property type="match status" value="1"/>
</dbReference>
<keyword evidence="4" id="KW-0611">Plant defense</keyword>
<evidence type="ECO:0000259" key="6">
    <source>
        <dbReference type="SMART" id="SM00043"/>
    </source>
</evidence>
<dbReference type="RefSeq" id="XP_003579572.1">
    <property type="nucleotide sequence ID" value="XM_003579524.3"/>
</dbReference>
<evidence type="ECO:0000256" key="5">
    <source>
        <dbReference type="SAM" id="SignalP"/>
    </source>
</evidence>
<dbReference type="EnsemblPlants" id="KQJ82147">
    <property type="protein sequence ID" value="KQJ82147"/>
    <property type="gene ID" value="BRADI_5g06660v3"/>
</dbReference>
<keyword evidence="9" id="KW-1185">Reference proteome</keyword>
<dbReference type="AlphaFoldDB" id="I1IWU4"/>
<dbReference type="STRING" id="15368.I1IWU4"/>
<dbReference type="HOGENOM" id="CLU_113093_0_1_1"/>
<evidence type="ECO:0000313" key="9">
    <source>
        <dbReference type="Proteomes" id="UP000008810"/>
    </source>
</evidence>
<evidence type="ECO:0000313" key="8">
    <source>
        <dbReference type="EnsemblPlants" id="KQJ82147"/>
    </source>
</evidence>
<feature type="signal peptide" evidence="5">
    <location>
        <begin position="1"/>
        <end position="22"/>
    </location>
</feature>
<feature type="chain" id="PRO_5013982845" description="Cystatin domain-containing protein" evidence="5">
    <location>
        <begin position="23"/>
        <end position="129"/>
    </location>
</feature>
<sequence length="129" mass="13527">MASSTAAISLLLLLLLLAAATADPARGVVGGRTDIKNVGRNTFVQSLGRFAVAEHNRLVRGVGPATAQLKFVAVEAAQKQIVSGVKYYLKVIARARAAGNAPFDAVVVVKSGLKKKKTKELLSFTPSPK</sequence>
<feature type="domain" description="Cystatin" evidence="6">
    <location>
        <begin position="27"/>
        <end position="127"/>
    </location>
</feature>
<keyword evidence="3" id="KW-0789">Thiol protease inhibitor</keyword>
<dbReference type="KEGG" id="bdi:100822601"/>
<reference evidence="7 8" key="1">
    <citation type="journal article" date="2010" name="Nature">
        <title>Genome sequencing and analysis of the model grass Brachypodium distachyon.</title>
        <authorList>
            <consortium name="International Brachypodium Initiative"/>
        </authorList>
    </citation>
    <scope>NUCLEOTIDE SEQUENCE [LARGE SCALE GENOMIC DNA]</scope>
    <source>
        <strain evidence="7 8">Bd21</strain>
    </source>
</reference>
<evidence type="ECO:0000256" key="3">
    <source>
        <dbReference type="ARBA" id="ARBA00022704"/>
    </source>
</evidence>
<dbReference type="SMART" id="SM00043">
    <property type="entry name" value="CY"/>
    <property type="match status" value="1"/>
</dbReference>
<dbReference type="Pfam" id="PF16845">
    <property type="entry name" value="SQAPI"/>
    <property type="match status" value="1"/>
</dbReference>
<dbReference type="SUPFAM" id="SSF54403">
    <property type="entry name" value="Cystatin/monellin"/>
    <property type="match status" value="1"/>
</dbReference>
<protein>
    <recommendedName>
        <fullName evidence="6">Cystatin domain-containing protein</fullName>
    </recommendedName>
</protein>
<dbReference type="OMA" id="RMVTITS"/>
<dbReference type="GO" id="GO:0006952">
    <property type="term" value="P:defense response"/>
    <property type="evidence" value="ECO:0007669"/>
    <property type="project" value="UniProtKB-KW"/>
</dbReference>